<dbReference type="InterPro" id="IPR001466">
    <property type="entry name" value="Beta-lactam-related"/>
</dbReference>
<dbReference type="Pfam" id="PF00144">
    <property type="entry name" value="Beta-lactamase"/>
    <property type="match status" value="1"/>
</dbReference>
<dbReference type="GeneID" id="63811555"/>
<name>A0A2T5LWP9_9EURO</name>
<reference evidence="4 5" key="1">
    <citation type="journal article" date="2018" name="Proc. Natl. Acad. Sci. U.S.A.">
        <title>Linking secondary metabolites to gene clusters through genome sequencing of six diverse Aspergillus species.</title>
        <authorList>
            <person name="Kaerboelling I."/>
            <person name="Vesth T.C."/>
            <person name="Frisvad J.C."/>
            <person name="Nybo J.L."/>
            <person name="Theobald S."/>
            <person name="Kuo A."/>
            <person name="Bowyer P."/>
            <person name="Matsuda Y."/>
            <person name="Mondo S."/>
            <person name="Lyhne E.K."/>
            <person name="Kogle M.E."/>
            <person name="Clum A."/>
            <person name="Lipzen A."/>
            <person name="Salamov A."/>
            <person name="Ngan C.Y."/>
            <person name="Daum C."/>
            <person name="Chiniquy J."/>
            <person name="Barry K."/>
            <person name="LaButti K."/>
            <person name="Haridas S."/>
            <person name="Simmons B.A."/>
            <person name="Magnuson J.K."/>
            <person name="Mortensen U.H."/>
            <person name="Larsen T.O."/>
            <person name="Grigoriev I.V."/>
            <person name="Baker S.E."/>
            <person name="Andersen M.R."/>
        </authorList>
    </citation>
    <scope>NUCLEOTIDE SEQUENCE [LARGE SCALE GENOMIC DNA]</scope>
    <source>
        <strain evidence="4 5">IBT 24754</strain>
    </source>
</reference>
<sequence length="530" mass="58831">MPVTGDSSEPVVSSEGSNAFLPLVQDKETLKTPKLSPLDKDFEILVQNTLEKWHIEGVAIAVIDGDDTWSEGYGIAALPDTPVRPSTLFYTGSTTKSFTAAAASLLVDDDEKYPNIKWTTPLSRLIREDFVLQDEYATSHVTLEDALSNRTGLPGHMLTLGRVGTVRDVVRSLRHLPMDKEIRTTWQYCNAMFITVAHMIETVTGQWLGDFLREHIWGPLDMNSTFFSLEDARRYVASSDATLAKAYAWDEASLQSKEVPYCEGTLSGAGAVISTVLDYAQYIRSMIRQSGPLSKAGYAALLQPRSFMPQMLPQLKHQMVYTLGLMSSAYRGEPVILHPGGLDGMTSTMIYFPERDWGIAVFCNAAGPGRESLAWHLIDNLFKVPKEERLDLFELAQNKLAKAKTLRSSARERLYPSAPSPGRPNSLPLQEYAGHYTHPAYPDFIITLTSDDPPTLHVTLSGTLNETMSLQHVSGEFFLAELFVTLWGVEPAAVIRAEFQINAEGKAARFGATVDYADMPDTLIWFDRCD</sequence>
<comment type="caution">
    <text evidence="4">The sequence shown here is derived from an EMBL/GenBank/DDBJ whole genome shotgun (WGS) entry which is preliminary data.</text>
</comment>
<organism evidence="4 5">
    <name type="scientific">Aspergillus ochraceoroseus IBT 24754</name>
    <dbReference type="NCBI Taxonomy" id="1392256"/>
    <lineage>
        <taxon>Eukaryota</taxon>
        <taxon>Fungi</taxon>
        <taxon>Dikarya</taxon>
        <taxon>Ascomycota</taxon>
        <taxon>Pezizomycotina</taxon>
        <taxon>Eurotiomycetes</taxon>
        <taxon>Eurotiomycetidae</taxon>
        <taxon>Eurotiales</taxon>
        <taxon>Aspergillaceae</taxon>
        <taxon>Aspergillus</taxon>
        <taxon>Aspergillus subgen. Nidulantes</taxon>
    </lineage>
</organism>
<evidence type="ECO:0000313" key="4">
    <source>
        <dbReference type="EMBL" id="PTU20715.1"/>
    </source>
</evidence>
<feature type="domain" description="Beta-lactamase-related" evidence="2">
    <location>
        <begin position="45"/>
        <end position="377"/>
    </location>
</feature>
<dbReference type="InterPro" id="IPR012338">
    <property type="entry name" value="Beta-lactam/transpept-like"/>
</dbReference>
<dbReference type="InterPro" id="IPR021860">
    <property type="entry name" value="Peptidase_S12_Pab87-rel_C"/>
</dbReference>
<dbReference type="Proteomes" id="UP000244073">
    <property type="component" value="Unassembled WGS sequence"/>
</dbReference>
<evidence type="ECO:0000259" key="2">
    <source>
        <dbReference type="Pfam" id="PF00144"/>
    </source>
</evidence>
<dbReference type="Pfam" id="PF11954">
    <property type="entry name" value="DUF3471"/>
    <property type="match status" value="1"/>
</dbReference>
<dbReference type="Gene3D" id="3.40.710.10">
    <property type="entry name" value="DD-peptidase/beta-lactamase superfamily"/>
    <property type="match status" value="1"/>
</dbReference>
<dbReference type="VEuPathDB" id="FungiDB:P175DRAFT_0458333"/>
<dbReference type="PANTHER" id="PTHR46825">
    <property type="entry name" value="D-ALANYL-D-ALANINE-CARBOXYPEPTIDASE/ENDOPEPTIDASE AMPH"/>
    <property type="match status" value="1"/>
</dbReference>
<proteinExistence type="inferred from homology"/>
<dbReference type="SUPFAM" id="SSF56601">
    <property type="entry name" value="beta-lactamase/transpeptidase-like"/>
    <property type="match status" value="1"/>
</dbReference>
<dbReference type="AlphaFoldDB" id="A0A2T5LWP9"/>
<dbReference type="PANTHER" id="PTHR46825:SF9">
    <property type="entry name" value="BETA-LACTAMASE-RELATED DOMAIN-CONTAINING PROTEIN"/>
    <property type="match status" value="1"/>
</dbReference>
<gene>
    <name evidence="4" type="ORF">P175DRAFT_0458333</name>
</gene>
<accession>A0A2T5LWP9</accession>
<evidence type="ECO:0000313" key="5">
    <source>
        <dbReference type="Proteomes" id="UP000244073"/>
    </source>
</evidence>
<comment type="similarity">
    <text evidence="1">Belongs to the peptidase S12 family.</text>
</comment>
<evidence type="ECO:0000256" key="1">
    <source>
        <dbReference type="ARBA" id="ARBA00038215"/>
    </source>
</evidence>
<dbReference type="RefSeq" id="XP_040752107.1">
    <property type="nucleotide sequence ID" value="XM_040894673.1"/>
</dbReference>
<dbReference type="Gene3D" id="2.40.128.600">
    <property type="match status" value="1"/>
</dbReference>
<evidence type="ECO:0000259" key="3">
    <source>
        <dbReference type="Pfam" id="PF11954"/>
    </source>
</evidence>
<dbReference type="InterPro" id="IPR050491">
    <property type="entry name" value="AmpC-like"/>
</dbReference>
<dbReference type="OrthoDB" id="5946976at2759"/>
<dbReference type="EMBL" id="MSFN02000004">
    <property type="protein sequence ID" value="PTU20715.1"/>
    <property type="molecule type" value="Genomic_DNA"/>
</dbReference>
<feature type="domain" description="Peptidase S12 Pab87-related C-terminal" evidence="3">
    <location>
        <begin position="419"/>
        <end position="515"/>
    </location>
</feature>
<evidence type="ECO:0008006" key="6">
    <source>
        <dbReference type="Google" id="ProtNLM"/>
    </source>
</evidence>
<protein>
    <recommendedName>
        <fullName evidence="6">Beta-lactamase-related domain-containing protein</fullName>
    </recommendedName>
</protein>